<reference evidence="1 2" key="1">
    <citation type="submission" date="2018-03" db="EMBL/GenBank/DDBJ databases">
        <title>Draft Genome Sequences of the Obligatory Marine Myxobacteria Enhygromyxa salina SWB007.</title>
        <authorList>
            <person name="Poehlein A."/>
            <person name="Moghaddam J.A."/>
            <person name="Harms H."/>
            <person name="Alanjari M."/>
            <person name="Koenig G.M."/>
            <person name="Daniel R."/>
            <person name="Schaeberle T.F."/>
        </authorList>
    </citation>
    <scope>NUCLEOTIDE SEQUENCE [LARGE SCALE GENOMIC DNA]</scope>
    <source>
        <strain evidence="1 2">SWB007</strain>
    </source>
</reference>
<evidence type="ECO:0000313" key="1">
    <source>
        <dbReference type="EMBL" id="PRP95105.1"/>
    </source>
</evidence>
<organism evidence="1 2">
    <name type="scientific">Enhygromyxa salina</name>
    <dbReference type="NCBI Taxonomy" id="215803"/>
    <lineage>
        <taxon>Bacteria</taxon>
        <taxon>Pseudomonadati</taxon>
        <taxon>Myxococcota</taxon>
        <taxon>Polyangia</taxon>
        <taxon>Nannocystales</taxon>
        <taxon>Nannocystaceae</taxon>
        <taxon>Enhygromyxa</taxon>
    </lineage>
</organism>
<name>A0A2S9XQH5_9BACT</name>
<sequence length="354" mass="38476">MLRAQHERWASVVIGCTITLLPGCQDLPAVAWEGEHVTFSADHPEQLCGGTRAYLDQRAGRVLEALNSAPVQIAYYWLDDVAAHCPEGPAVIGCGSEGLVFSEWVPHMHEIVHARDGDRLPAVLEEGLAFHFGDPYPVYEMASRERLTELIMGDSDKISGVSDYSRVAHFLAFISETYGRDRLLMFDGLLAINSPVSEVEAAFAAIVGLGREQMLAVYANYPDCDGNVDMGVVCEAEPVARLSASRPVFERRVDCDARDVMGPYEGMAFTEDIIEIGPAIAGKRFVHATGDGIRKGGNLLLRRCGACSERGVENHIGDDLVIMPEARLPAGRYLVQFHVPINAGPVDFGVHVGG</sequence>
<comment type="caution">
    <text evidence="1">The sequence shown here is derived from an EMBL/GenBank/DDBJ whole genome shotgun (WGS) entry which is preliminary data.</text>
</comment>
<proteinExistence type="predicted"/>
<dbReference type="Proteomes" id="UP000238823">
    <property type="component" value="Unassembled WGS sequence"/>
</dbReference>
<protein>
    <submittedName>
        <fullName evidence="1">Uncharacterized protein</fullName>
    </submittedName>
</protein>
<dbReference type="EMBL" id="PVNL01000138">
    <property type="protein sequence ID" value="PRP95105.1"/>
    <property type="molecule type" value="Genomic_DNA"/>
</dbReference>
<accession>A0A2S9XQH5</accession>
<evidence type="ECO:0000313" key="2">
    <source>
        <dbReference type="Proteomes" id="UP000238823"/>
    </source>
</evidence>
<dbReference type="AlphaFoldDB" id="A0A2S9XQH5"/>
<gene>
    <name evidence="1" type="ORF">ENSA7_74190</name>
</gene>